<proteinExistence type="predicted"/>
<dbReference type="GO" id="GO:0006260">
    <property type="term" value="P:DNA replication"/>
    <property type="evidence" value="ECO:0007669"/>
    <property type="project" value="InterPro"/>
</dbReference>
<feature type="domain" description="Plasmid replication protein RepL" evidence="1">
    <location>
        <begin position="5"/>
        <end position="124"/>
    </location>
</feature>
<organism evidence="2">
    <name type="scientific">Vibrio tasmaniensis</name>
    <dbReference type="NCBI Taxonomy" id="212663"/>
    <lineage>
        <taxon>Bacteria</taxon>
        <taxon>Pseudomonadati</taxon>
        <taxon>Pseudomonadota</taxon>
        <taxon>Gammaproteobacteria</taxon>
        <taxon>Vibrionales</taxon>
        <taxon>Vibrionaceae</taxon>
        <taxon>Vibrio</taxon>
    </lineage>
</organism>
<accession>A0A0H3ZPM2</accession>
<dbReference type="InterPro" id="IPR008813">
    <property type="entry name" value="Plasmid_replication_RepL"/>
</dbReference>
<dbReference type="AlphaFoldDB" id="A0A0H3ZPM2"/>
<dbReference type="SUPFAM" id="SSF46785">
    <property type="entry name" value="Winged helix' DNA-binding domain"/>
    <property type="match status" value="1"/>
</dbReference>
<evidence type="ECO:0000313" key="2">
    <source>
        <dbReference type="EMBL" id="AKN38150.1"/>
    </source>
</evidence>
<dbReference type="GO" id="GO:0006276">
    <property type="term" value="P:plasmid maintenance"/>
    <property type="evidence" value="ECO:0007669"/>
    <property type="project" value="InterPro"/>
</dbReference>
<dbReference type="InterPro" id="IPR036390">
    <property type="entry name" value="WH_DNA-bd_sf"/>
</dbReference>
<dbReference type="EMBL" id="KP795567">
    <property type="protein sequence ID" value="AKN38150.1"/>
    <property type="molecule type" value="Genomic_DNA"/>
</dbReference>
<name>A0A0H3ZPM2_9VIBR</name>
<sequence length="164" mass="18881">MANDNDNYNFVQVQKGHMKQWRELIKKQPLSAEIMFYFMEVMGKNTNAVVCSYKTLQEITGYSRPSVGRAIKNLKDMNWIDSVKIGSATAYAVNERIVWQSGKNQRRYAMFSATVIASETEQGKEFNPDNDTKIKHVPFVERSERAIISNDELPPPDQQELELN</sequence>
<dbReference type="Pfam" id="PF05732">
    <property type="entry name" value="RepL"/>
    <property type="match status" value="1"/>
</dbReference>
<reference evidence="2" key="1">
    <citation type="journal article" date="2015" name="MBio">
        <title>Eco-Evolutionary Dynamics of Episomes among Ecologically Cohesive Bacterial Populations.</title>
        <authorList>
            <person name="Xue H."/>
            <person name="Cordero O.X."/>
            <person name="Camas F.M."/>
            <person name="Trimble W."/>
            <person name="Meyer F."/>
            <person name="Guglielmini J."/>
            <person name="Rocha E.P."/>
            <person name="Polz M.F."/>
        </authorList>
    </citation>
    <scope>NUCLEOTIDE SEQUENCE</scope>
    <source>
        <strain evidence="2">1F_279</strain>
    </source>
</reference>
<protein>
    <submittedName>
        <fullName evidence="2">Replication protein</fullName>
    </submittedName>
</protein>
<evidence type="ECO:0000259" key="1">
    <source>
        <dbReference type="Pfam" id="PF05732"/>
    </source>
</evidence>